<evidence type="ECO:0000313" key="1">
    <source>
        <dbReference type="EMBL" id="MCX5571499.1"/>
    </source>
</evidence>
<comment type="caution">
    <text evidence="1">The sequence shown here is derived from an EMBL/GenBank/DDBJ whole genome shotgun (WGS) entry which is preliminary data.</text>
</comment>
<gene>
    <name evidence="1" type="ORF">OSH07_20030</name>
</gene>
<organism evidence="1 2">
    <name type="scientific">Kaistia nematophila</name>
    <dbReference type="NCBI Taxonomy" id="2994654"/>
    <lineage>
        <taxon>Bacteria</taxon>
        <taxon>Pseudomonadati</taxon>
        <taxon>Pseudomonadota</taxon>
        <taxon>Alphaproteobacteria</taxon>
        <taxon>Hyphomicrobiales</taxon>
        <taxon>Kaistiaceae</taxon>
        <taxon>Kaistia</taxon>
    </lineage>
</organism>
<dbReference type="EMBL" id="JAPKNK010000010">
    <property type="protein sequence ID" value="MCX5571499.1"/>
    <property type="molecule type" value="Genomic_DNA"/>
</dbReference>
<dbReference type="Proteomes" id="UP001144805">
    <property type="component" value="Unassembled WGS sequence"/>
</dbReference>
<reference evidence="1" key="1">
    <citation type="submission" date="2022-11" db="EMBL/GenBank/DDBJ databases">
        <title>Biodiversity and phylogenetic relationships of bacteria.</title>
        <authorList>
            <person name="Machado R.A.R."/>
            <person name="Bhat A."/>
            <person name="Loulou A."/>
            <person name="Kallel S."/>
        </authorList>
    </citation>
    <scope>NUCLEOTIDE SEQUENCE</scope>
    <source>
        <strain evidence="1">K-TC2</strain>
    </source>
</reference>
<dbReference type="RefSeq" id="WP_266340458.1">
    <property type="nucleotide sequence ID" value="NZ_JAPKNK010000010.1"/>
</dbReference>
<evidence type="ECO:0008006" key="3">
    <source>
        <dbReference type="Google" id="ProtNLM"/>
    </source>
</evidence>
<proteinExistence type="predicted"/>
<evidence type="ECO:0000313" key="2">
    <source>
        <dbReference type="Proteomes" id="UP001144805"/>
    </source>
</evidence>
<sequence>MEKLTIEIIAKGEGWIVQHAEANEVVYLTKESAFQGAIAVIDTAMAEGRAIELRIPGGPGRFD</sequence>
<accession>A0A9X3E4P3</accession>
<keyword evidence="2" id="KW-1185">Reference proteome</keyword>
<dbReference type="AlphaFoldDB" id="A0A9X3E4P3"/>
<protein>
    <recommendedName>
        <fullName evidence="3">DUF2188 domain-containing protein</fullName>
    </recommendedName>
</protein>
<name>A0A9X3E4P3_9HYPH</name>